<dbReference type="Pfam" id="PF00990">
    <property type="entry name" value="GGDEF"/>
    <property type="match status" value="1"/>
</dbReference>
<feature type="domain" description="GGDEF" evidence="1">
    <location>
        <begin position="50"/>
        <end position="169"/>
    </location>
</feature>
<dbReference type="InterPro" id="IPR029787">
    <property type="entry name" value="Nucleotide_cyclase"/>
</dbReference>
<dbReference type="InterPro" id="IPR000160">
    <property type="entry name" value="GGDEF_dom"/>
</dbReference>
<feature type="non-terminal residue" evidence="2">
    <location>
        <position position="169"/>
    </location>
</feature>
<dbReference type="Proteomes" id="UP000242087">
    <property type="component" value="Unassembled WGS sequence"/>
</dbReference>
<dbReference type="InterPro" id="IPR052163">
    <property type="entry name" value="DGC-Regulatory_Protein"/>
</dbReference>
<accession>A0A2T4D5T0</accession>
<dbReference type="SMART" id="SM00267">
    <property type="entry name" value="GGDEF"/>
    <property type="match status" value="1"/>
</dbReference>
<dbReference type="PANTHER" id="PTHR46663">
    <property type="entry name" value="DIGUANYLATE CYCLASE DGCT-RELATED"/>
    <property type="match status" value="1"/>
</dbReference>
<dbReference type="NCBIfam" id="TIGR00254">
    <property type="entry name" value="GGDEF"/>
    <property type="match status" value="1"/>
</dbReference>
<dbReference type="SUPFAM" id="SSF55073">
    <property type="entry name" value="Nucleotide cyclase"/>
    <property type="match status" value="1"/>
</dbReference>
<comment type="caution">
    <text evidence="2">The sequence shown here is derived from an EMBL/GenBank/DDBJ whole genome shotgun (WGS) entry which is preliminary data.</text>
</comment>
<evidence type="ECO:0000259" key="1">
    <source>
        <dbReference type="PROSITE" id="PS50887"/>
    </source>
</evidence>
<proteinExistence type="predicted"/>
<name>A0A2T4D5T0_9GAMM</name>
<organism evidence="2 3">
    <name type="scientific">Pseudidiomarina aestuarii</name>
    <dbReference type="NCBI Taxonomy" id="624146"/>
    <lineage>
        <taxon>Bacteria</taxon>
        <taxon>Pseudomonadati</taxon>
        <taxon>Pseudomonadota</taxon>
        <taxon>Gammaproteobacteria</taxon>
        <taxon>Alteromonadales</taxon>
        <taxon>Idiomarinaceae</taxon>
        <taxon>Pseudidiomarina</taxon>
    </lineage>
</organism>
<sequence length="169" mass="18869">MIFQDVTEFRANVQHMQYLAQTDTLTRLPNRVKLLDQLADACKRAAQGRYHCALLYMDLDNFKSINDSLGHSIGDELLNVIAARLRSNVRNGDTVARLGGDEFVILLGATSDRSVIDSICQKVIREVNRPIQLHNHVLEASVSIGITLCPEDSEDAETLLRQAESAMYV</sequence>
<protein>
    <recommendedName>
        <fullName evidence="1">GGDEF domain-containing protein</fullName>
    </recommendedName>
</protein>
<dbReference type="EMBL" id="PYVF01000024">
    <property type="protein sequence ID" value="PTB89108.1"/>
    <property type="molecule type" value="Genomic_DNA"/>
</dbReference>
<dbReference type="PROSITE" id="PS50887">
    <property type="entry name" value="GGDEF"/>
    <property type="match status" value="1"/>
</dbReference>
<dbReference type="CDD" id="cd01949">
    <property type="entry name" value="GGDEF"/>
    <property type="match status" value="1"/>
</dbReference>
<evidence type="ECO:0000313" key="3">
    <source>
        <dbReference type="Proteomes" id="UP000242087"/>
    </source>
</evidence>
<evidence type="ECO:0000313" key="2">
    <source>
        <dbReference type="EMBL" id="PTB89108.1"/>
    </source>
</evidence>
<dbReference type="InterPro" id="IPR043128">
    <property type="entry name" value="Rev_trsase/Diguanyl_cyclase"/>
</dbReference>
<dbReference type="Gene3D" id="3.30.70.270">
    <property type="match status" value="1"/>
</dbReference>
<reference evidence="2 3" key="1">
    <citation type="submission" date="2018-03" db="EMBL/GenBank/DDBJ databases">
        <title>Cross-interface Injection: A General Nanoliter Liquid Handling Method Applied to Single Cells Genome Amplification Automated Nanoliter Liquid Handling Applied to Single Cell Multiple Displacement Amplification.</title>
        <authorList>
            <person name="Yun J."/>
            <person name="Xu P."/>
            <person name="Xu J."/>
            <person name="Dai X."/>
            <person name="Wang Y."/>
            <person name="Zheng X."/>
            <person name="Cao C."/>
            <person name="Yi Q."/>
            <person name="Zhu Y."/>
            <person name="Wang L."/>
            <person name="Dong Z."/>
            <person name="Huang Y."/>
            <person name="Huang L."/>
            <person name="Du W."/>
        </authorList>
    </citation>
    <scope>NUCLEOTIDE SEQUENCE [LARGE SCALE GENOMIC DNA]</scope>
    <source>
        <strain evidence="2 3">A12-4</strain>
    </source>
</reference>
<gene>
    <name evidence="2" type="ORF">C9927_02470</name>
</gene>
<dbReference type="PANTHER" id="PTHR46663:SF3">
    <property type="entry name" value="SLL0267 PROTEIN"/>
    <property type="match status" value="1"/>
</dbReference>
<dbReference type="AlphaFoldDB" id="A0A2T4D5T0"/>